<reference evidence="1 2" key="1">
    <citation type="journal article" date="2013" name="Antonie Van Leeuwenhoek">
        <title>Dongia rigui sp. nov., isolated from freshwater of a large wetland in Korea.</title>
        <authorList>
            <person name="Baik K.S."/>
            <person name="Hwang Y.M."/>
            <person name="Choi J.S."/>
            <person name="Kwon J."/>
            <person name="Seong C.N."/>
        </authorList>
    </citation>
    <scope>NUCLEOTIDE SEQUENCE [LARGE SCALE GENOMIC DNA]</scope>
    <source>
        <strain evidence="1 2">04SU4-P</strain>
    </source>
</reference>
<dbReference type="Pfam" id="PF12096">
    <property type="entry name" value="DUF3572"/>
    <property type="match status" value="1"/>
</dbReference>
<dbReference type="InterPro" id="IPR021955">
    <property type="entry name" value="DUF3572"/>
</dbReference>
<keyword evidence="2" id="KW-1185">Reference proteome</keyword>
<evidence type="ECO:0000313" key="2">
    <source>
        <dbReference type="Proteomes" id="UP001271769"/>
    </source>
</evidence>
<comment type="caution">
    <text evidence="1">The sequence shown here is derived from an EMBL/GenBank/DDBJ whole genome shotgun (WGS) entry which is preliminary data.</text>
</comment>
<evidence type="ECO:0000313" key="1">
    <source>
        <dbReference type="EMBL" id="MDY0873394.1"/>
    </source>
</evidence>
<dbReference type="RefSeq" id="WP_320501870.1">
    <property type="nucleotide sequence ID" value="NZ_JAXCLX010000003.1"/>
</dbReference>
<accession>A0ABU5E2F8</accession>
<dbReference type="Proteomes" id="UP001271769">
    <property type="component" value="Unassembled WGS sequence"/>
</dbReference>
<dbReference type="EMBL" id="JAXCLX010000003">
    <property type="protein sequence ID" value="MDY0873394.1"/>
    <property type="molecule type" value="Genomic_DNA"/>
</dbReference>
<protein>
    <submittedName>
        <fullName evidence="1">DUF3572 domain-containing protein</fullName>
    </submittedName>
</protein>
<gene>
    <name evidence="1" type="ORF">SMD31_15745</name>
</gene>
<sequence length="95" mass="10214">MAAMLLKSPKSPPPDAETLGLQALAFLVADDDRRNRFLALTGIQGDQLRAIATTQHGLGAVLDYLLGFEPLLLEFATEIGVEAAIIATQRRKLPS</sequence>
<name>A0ABU5E2F8_9PROT</name>
<organism evidence="1 2">
    <name type="scientific">Dongia rigui</name>
    <dbReference type="NCBI Taxonomy" id="940149"/>
    <lineage>
        <taxon>Bacteria</taxon>
        <taxon>Pseudomonadati</taxon>
        <taxon>Pseudomonadota</taxon>
        <taxon>Alphaproteobacteria</taxon>
        <taxon>Rhodospirillales</taxon>
        <taxon>Dongiaceae</taxon>
        <taxon>Dongia</taxon>
    </lineage>
</organism>
<proteinExistence type="predicted"/>